<evidence type="ECO:0000313" key="2">
    <source>
        <dbReference type="Proteomes" id="UP001595764"/>
    </source>
</evidence>
<keyword evidence="2" id="KW-1185">Reference proteome</keyword>
<accession>A0ABV7Q5P2</accession>
<dbReference type="RefSeq" id="WP_377872869.1">
    <property type="nucleotide sequence ID" value="NZ_JBHMAY010000042.1"/>
</dbReference>
<reference evidence="2" key="1">
    <citation type="journal article" date="2019" name="Int. J. Syst. Evol. Microbiol.">
        <title>The Global Catalogue of Microorganisms (GCM) 10K type strain sequencing project: providing services to taxonomists for standard genome sequencing and annotation.</title>
        <authorList>
            <consortium name="The Broad Institute Genomics Platform"/>
            <consortium name="The Broad Institute Genome Sequencing Center for Infectious Disease"/>
            <person name="Wu L."/>
            <person name="Ma J."/>
        </authorList>
    </citation>
    <scope>NUCLEOTIDE SEQUENCE [LARGE SCALE GENOMIC DNA]</scope>
    <source>
        <strain evidence="2">CGMCC 4.7682</strain>
    </source>
</reference>
<protein>
    <recommendedName>
        <fullName evidence="3">Antibiotic biosynthesis monooxygenase</fullName>
    </recommendedName>
</protein>
<dbReference type="InterPro" id="IPR011008">
    <property type="entry name" value="Dimeric_a/b-barrel"/>
</dbReference>
<dbReference type="EMBL" id="JBHRWI010000001">
    <property type="protein sequence ID" value="MFC3508593.1"/>
    <property type="molecule type" value="Genomic_DNA"/>
</dbReference>
<comment type="caution">
    <text evidence="1">The sequence shown here is derived from an EMBL/GenBank/DDBJ whole genome shotgun (WGS) entry which is preliminary data.</text>
</comment>
<name>A0ABV7Q5P2_9PSEU</name>
<evidence type="ECO:0000313" key="1">
    <source>
        <dbReference type="EMBL" id="MFC3508593.1"/>
    </source>
</evidence>
<dbReference type="Gene3D" id="3.30.70.100">
    <property type="match status" value="1"/>
</dbReference>
<proteinExistence type="predicted"/>
<organism evidence="1 2">
    <name type="scientific">Amycolatopsis halotolerans</name>
    <dbReference type="NCBI Taxonomy" id="330083"/>
    <lineage>
        <taxon>Bacteria</taxon>
        <taxon>Bacillati</taxon>
        <taxon>Actinomycetota</taxon>
        <taxon>Actinomycetes</taxon>
        <taxon>Pseudonocardiales</taxon>
        <taxon>Pseudonocardiaceae</taxon>
        <taxon>Amycolatopsis</taxon>
    </lineage>
</organism>
<dbReference type="SUPFAM" id="SSF54909">
    <property type="entry name" value="Dimeric alpha+beta barrel"/>
    <property type="match status" value="1"/>
</dbReference>
<gene>
    <name evidence="1" type="ORF">ACFORO_00325</name>
</gene>
<sequence length="217" mass="23453">MTVNQVARPDFARQDVRAVLVAETAVGATDVLAELKNEQWPGGLISFSALASTDGEASLVYTQWAEGTSDPGFVRRVSGGDPVEYRLYRSGIREDSAVPGCVVVVSVEFDGADAQRQRRWVDTVFGALGSEETPAPGGLSGHFHVSADGTRVLNYAEWTDEQAHRDALARSGRGTVGVSDEWRKVQEFPGVRGSGFRRYRMVRSLSLGMSAKESTVA</sequence>
<evidence type="ECO:0008006" key="3">
    <source>
        <dbReference type="Google" id="ProtNLM"/>
    </source>
</evidence>
<dbReference type="Proteomes" id="UP001595764">
    <property type="component" value="Unassembled WGS sequence"/>
</dbReference>